<name>K0RP96_THAOC</name>
<feature type="non-terminal residue" evidence="1">
    <location>
        <position position="141"/>
    </location>
</feature>
<dbReference type="Proteomes" id="UP000266841">
    <property type="component" value="Unassembled WGS sequence"/>
</dbReference>
<dbReference type="EMBL" id="AGNL01035036">
    <property type="protein sequence ID" value="EJK54925.1"/>
    <property type="molecule type" value="Genomic_DNA"/>
</dbReference>
<reference evidence="1 2" key="1">
    <citation type="journal article" date="2012" name="Genome Biol.">
        <title>Genome and low-iron response of an oceanic diatom adapted to chronic iron limitation.</title>
        <authorList>
            <person name="Lommer M."/>
            <person name="Specht M."/>
            <person name="Roy A.S."/>
            <person name="Kraemer L."/>
            <person name="Andreson R."/>
            <person name="Gutowska M.A."/>
            <person name="Wolf J."/>
            <person name="Bergner S.V."/>
            <person name="Schilhabel M.B."/>
            <person name="Klostermeier U.C."/>
            <person name="Beiko R.G."/>
            <person name="Rosenstiel P."/>
            <person name="Hippler M."/>
            <person name="Laroche J."/>
        </authorList>
    </citation>
    <scope>NUCLEOTIDE SEQUENCE [LARGE SCALE GENOMIC DNA]</scope>
    <source>
        <strain evidence="1 2">CCMP1005</strain>
    </source>
</reference>
<dbReference type="AlphaFoldDB" id="K0RP96"/>
<evidence type="ECO:0000313" key="1">
    <source>
        <dbReference type="EMBL" id="EJK54925.1"/>
    </source>
</evidence>
<comment type="caution">
    <text evidence="1">The sequence shown here is derived from an EMBL/GenBank/DDBJ whole genome shotgun (WGS) entry which is preliminary data.</text>
</comment>
<gene>
    <name evidence="1" type="ORF">THAOC_25400</name>
</gene>
<keyword evidence="2" id="KW-1185">Reference proteome</keyword>
<evidence type="ECO:0000313" key="2">
    <source>
        <dbReference type="Proteomes" id="UP000266841"/>
    </source>
</evidence>
<sequence>MVSRPLSLLCAYTCVTTDSRDAPGPSPGMSSIESCAHLHKRTVPKSLVSSACTHHQLTECPADGSIGRVGLWPPLTSKNHQCTVSRQLGRSSSTPSPRVRQISASGQISCCACTIPSLGGSGEWGLVAVSGGTIRLTYQLF</sequence>
<accession>K0RP96</accession>
<proteinExistence type="predicted"/>
<organism evidence="1 2">
    <name type="scientific">Thalassiosira oceanica</name>
    <name type="common">Marine diatom</name>
    <dbReference type="NCBI Taxonomy" id="159749"/>
    <lineage>
        <taxon>Eukaryota</taxon>
        <taxon>Sar</taxon>
        <taxon>Stramenopiles</taxon>
        <taxon>Ochrophyta</taxon>
        <taxon>Bacillariophyta</taxon>
        <taxon>Coscinodiscophyceae</taxon>
        <taxon>Thalassiosirophycidae</taxon>
        <taxon>Thalassiosirales</taxon>
        <taxon>Thalassiosiraceae</taxon>
        <taxon>Thalassiosira</taxon>
    </lineage>
</organism>
<protein>
    <submittedName>
        <fullName evidence="1">Uncharacterized protein</fullName>
    </submittedName>
</protein>